<dbReference type="OrthoDB" id="5106486at2759"/>
<dbReference type="InterPro" id="IPR027417">
    <property type="entry name" value="P-loop_NTPase"/>
</dbReference>
<dbReference type="PANTHER" id="PTHR10039">
    <property type="entry name" value="AMELOGENIN"/>
    <property type="match status" value="1"/>
</dbReference>
<dbReference type="Gene3D" id="3.40.50.300">
    <property type="entry name" value="P-loop containing nucleotide triphosphate hydrolases"/>
    <property type="match status" value="1"/>
</dbReference>
<organism evidence="3 4">
    <name type="scientific">Macrolepiota fuliginosa MF-IS2</name>
    <dbReference type="NCBI Taxonomy" id="1400762"/>
    <lineage>
        <taxon>Eukaryota</taxon>
        <taxon>Fungi</taxon>
        <taxon>Dikarya</taxon>
        <taxon>Basidiomycota</taxon>
        <taxon>Agaricomycotina</taxon>
        <taxon>Agaricomycetes</taxon>
        <taxon>Agaricomycetidae</taxon>
        <taxon>Agaricales</taxon>
        <taxon>Agaricineae</taxon>
        <taxon>Agaricaceae</taxon>
        <taxon>Macrolepiota</taxon>
    </lineage>
</organism>
<dbReference type="SUPFAM" id="SSF52540">
    <property type="entry name" value="P-loop containing nucleoside triphosphate hydrolases"/>
    <property type="match status" value="1"/>
</dbReference>
<evidence type="ECO:0000313" key="4">
    <source>
        <dbReference type="Proteomes" id="UP000807342"/>
    </source>
</evidence>
<dbReference type="EMBL" id="MU151194">
    <property type="protein sequence ID" value="KAF9447553.1"/>
    <property type="molecule type" value="Genomic_DNA"/>
</dbReference>
<keyword evidence="4" id="KW-1185">Reference proteome</keyword>
<keyword evidence="1" id="KW-0677">Repeat</keyword>
<dbReference type="Pfam" id="PF24883">
    <property type="entry name" value="NPHP3_N"/>
    <property type="match status" value="1"/>
</dbReference>
<evidence type="ECO:0000256" key="1">
    <source>
        <dbReference type="ARBA" id="ARBA00022737"/>
    </source>
</evidence>
<dbReference type="Proteomes" id="UP000807342">
    <property type="component" value="Unassembled WGS sequence"/>
</dbReference>
<dbReference type="AlphaFoldDB" id="A0A9P5XAP2"/>
<protein>
    <recommendedName>
        <fullName evidence="2">Nephrocystin 3-like N-terminal domain-containing protein</fullName>
    </recommendedName>
</protein>
<evidence type="ECO:0000313" key="3">
    <source>
        <dbReference type="EMBL" id="KAF9447553.1"/>
    </source>
</evidence>
<dbReference type="InterPro" id="IPR056884">
    <property type="entry name" value="NPHP3-like_N"/>
</dbReference>
<comment type="caution">
    <text evidence="3">The sequence shown here is derived from an EMBL/GenBank/DDBJ whole genome shotgun (WGS) entry which is preliminary data.</text>
</comment>
<proteinExistence type="predicted"/>
<evidence type="ECO:0000259" key="2">
    <source>
        <dbReference type="Pfam" id="PF24883"/>
    </source>
</evidence>
<name>A0A9P5XAP2_9AGAR</name>
<accession>A0A9P5XAP2</accession>
<feature type="domain" description="Nephrocystin 3-like N-terminal" evidence="2">
    <location>
        <begin position="43"/>
        <end position="188"/>
    </location>
</feature>
<dbReference type="PANTHER" id="PTHR10039:SF14">
    <property type="entry name" value="NACHT DOMAIN-CONTAINING PROTEIN"/>
    <property type="match status" value="1"/>
</dbReference>
<reference evidence="3" key="1">
    <citation type="submission" date="2020-11" db="EMBL/GenBank/DDBJ databases">
        <authorList>
            <consortium name="DOE Joint Genome Institute"/>
            <person name="Ahrendt S."/>
            <person name="Riley R."/>
            <person name="Andreopoulos W."/>
            <person name="Labutti K."/>
            <person name="Pangilinan J."/>
            <person name="Ruiz-Duenas F.J."/>
            <person name="Barrasa J.M."/>
            <person name="Sanchez-Garcia M."/>
            <person name="Camarero S."/>
            <person name="Miyauchi S."/>
            <person name="Serrano A."/>
            <person name="Linde D."/>
            <person name="Babiker R."/>
            <person name="Drula E."/>
            <person name="Ayuso-Fernandez I."/>
            <person name="Pacheco R."/>
            <person name="Padilla G."/>
            <person name="Ferreira P."/>
            <person name="Barriuso J."/>
            <person name="Kellner H."/>
            <person name="Castanera R."/>
            <person name="Alfaro M."/>
            <person name="Ramirez L."/>
            <person name="Pisabarro A.G."/>
            <person name="Kuo A."/>
            <person name="Tritt A."/>
            <person name="Lipzen A."/>
            <person name="He G."/>
            <person name="Yan M."/>
            <person name="Ng V."/>
            <person name="Cullen D."/>
            <person name="Martin F."/>
            <person name="Rosso M.-N."/>
            <person name="Henrissat B."/>
            <person name="Hibbett D."/>
            <person name="Martinez A.T."/>
            <person name="Grigoriev I.V."/>
        </authorList>
    </citation>
    <scope>NUCLEOTIDE SEQUENCE</scope>
    <source>
        <strain evidence="3">MF-IS2</strain>
    </source>
</reference>
<gene>
    <name evidence="3" type="ORF">P691DRAFT_802189</name>
</gene>
<sequence length="595" mass="65877">MPPTIPLLVIRPLGVSLEPASSMSKTSLSGPSPLPVTTPCRYIGLKGPAGVGKSAVAQTSAEKVKAGGKLGAAFFFSISGRSKPAEFFPTIAYQLSTGYPDYQDLIERKIRRDRTLVHKALASQFHELIVQPLQELDSIGKGIGKRVPIFVDGLDECDDKSAQCTIIEIVAAAANDGTLPLCWAFFSRPEPHIEATFAQPEIAALCHTVTLPVSRDADGDIELYLRAGFRTILRRRNIPTNPPWPSEDDIKLLVRAAGGLFIYVASALRFIDQTGLLGPEEPLRAVLAAISHSHDASTTPFSELDAFYTLILRHIPEGMLPSIRLLLAIVCHGDTPLDTTIVSNMLGLSGMEYQTICNQLGAVVRVRDPDGALNSDLKVDPSRPYFQNSELGPKEINKLRDSIYLRLGGTVSFYHKSFQDFLVDPRRSDLFWFKPLSIYQLLFEHFYKLRLDHERTYCLRDSALAPAPHALNSASFLSHPHTTELTNSIIKADVYCWAGHMCSRLADMPELDFTLLQKHGQADFRKALQVFVTLHSACGSRAYLTCQGCQKSICSTIIFRLRPGEFQRFSVIGFKEVRSCFYHIAAIADRGSRRL</sequence>